<dbReference type="EMBL" id="JAWDJW010004999">
    <property type="protein sequence ID" value="KAK3070188.1"/>
    <property type="molecule type" value="Genomic_DNA"/>
</dbReference>
<evidence type="ECO:0000313" key="2">
    <source>
        <dbReference type="Proteomes" id="UP001186974"/>
    </source>
</evidence>
<accession>A0ACC3DGG3</accession>
<protein>
    <submittedName>
        <fullName evidence="1">Clathrin heavy chain</fullName>
    </submittedName>
</protein>
<proteinExistence type="predicted"/>
<reference evidence="1" key="1">
    <citation type="submission" date="2024-09" db="EMBL/GenBank/DDBJ databases">
        <title>Black Yeasts Isolated from many extreme environments.</title>
        <authorList>
            <person name="Coleine C."/>
            <person name="Stajich J.E."/>
            <person name="Selbmann L."/>
        </authorList>
    </citation>
    <scope>NUCLEOTIDE SEQUENCE</scope>
    <source>
        <strain evidence="1">CCFEE 5737</strain>
    </source>
</reference>
<evidence type="ECO:0000313" key="1">
    <source>
        <dbReference type="EMBL" id="KAK3070188.1"/>
    </source>
</evidence>
<gene>
    <name evidence="1" type="primary">CHC1</name>
    <name evidence="1" type="ORF">LTS18_015167</name>
</gene>
<name>A0ACC3DGG3_9PEZI</name>
<comment type="caution">
    <text evidence="1">The sequence shown here is derived from an EMBL/GenBank/DDBJ whole genome shotgun (WGS) entry which is preliminary data.</text>
</comment>
<dbReference type="Proteomes" id="UP001186974">
    <property type="component" value="Unassembled WGS sequence"/>
</dbReference>
<sequence>MIQPATAFLLDVLSANKPEQGHLQTKLLEMNLINAPQVADAILGNEMFSYYDKPRIAQLCEQAGLLTRALENNDDPAAIKRIIVHTDKIPEDWLINYFGQLTIDLSFDCLNEMLRTNIRQTLPAVIRIAQKYSDLLGPTRIIDLLEKYKTAEGLYYYLGGIVNVSEDKDVHFKYIEAATTMGQLDEVQRICRDSNFIDPEKVKNFLKEANLTELLPLITVCDRFNMVHDLILYLYKKQHFQSIELYVQQINPSRTPAVIGGLLDVDCDESIIRNLLQSVNPASVPIDELVSEVESRNRLKLLLPFLEATLAAGNQQQAVYNALAKIYIDSNNNPEKFLRENDQYDSLTV</sequence>
<keyword evidence="2" id="KW-1185">Reference proteome</keyword>
<organism evidence="1 2">
    <name type="scientific">Coniosporium uncinatum</name>
    <dbReference type="NCBI Taxonomy" id="93489"/>
    <lineage>
        <taxon>Eukaryota</taxon>
        <taxon>Fungi</taxon>
        <taxon>Dikarya</taxon>
        <taxon>Ascomycota</taxon>
        <taxon>Pezizomycotina</taxon>
        <taxon>Dothideomycetes</taxon>
        <taxon>Dothideomycetes incertae sedis</taxon>
        <taxon>Coniosporium</taxon>
    </lineage>
</organism>
<feature type="non-terminal residue" evidence="1">
    <location>
        <position position="349"/>
    </location>
</feature>